<dbReference type="PANTHER" id="PTHR11183">
    <property type="entry name" value="GLYCOGENIN SUBFAMILY MEMBER"/>
    <property type="match status" value="1"/>
</dbReference>
<comment type="function">
    <text evidence="13">Self-glucosylating initiator of glycogen synthesis. It catalyzes the formation of a short alpha (1,4)-glucosyl chain covalently attached via a glucose 1-O-tyrosyl linkage to internal tyrosine residues and these chains act as primers for the elongation reaction catalyzed by glycogen synthase.</text>
</comment>
<comment type="cofactor">
    <cofactor evidence="1">
        <name>Mn(2+)</name>
        <dbReference type="ChEBI" id="CHEBI:29035"/>
    </cofactor>
</comment>
<proteinExistence type="inferred from homology"/>
<dbReference type="Proteomes" id="UP000308768">
    <property type="component" value="Unassembled WGS sequence"/>
</dbReference>
<dbReference type="GO" id="GO:0046872">
    <property type="term" value="F:metal ion binding"/>
    <property type="evidence" value="ECO:0007669"/>
    <property type="project" value="UniProtKB-KW"/>
</dbReference>
<keyword evidence="3" id="KW-0963">Cytoplasm</keyword>
<evidence type="ECO:0000256" key="12">
    <source>
        <dbReference type="ARBA" id="ARBA00052293"/>
    </source>
</evidence>
<name>A0A4U0XTE6_9PEZI</name>
<evidence type="ECO:0000313" key="15">
    <source>
        <dbReference type="EMBL" id="TKA80954.1"/>
    </source>
</evidence>
<keyword evidence="6" id="KW-0320">Glycogen biosynthesis</keyword>
<comment type="catalytic activity">
    <reaction evidence="11">
        <text>[1,4-alpha-D-glucosyl](n)-L-tyrosyl-[glycogenin] + UDP-alpha-D-glucose = [1,4-alpha-D-glucosyl](n+1)-L-tyrosyl-[glycogenin] + UDP + H(+)</text>
        <dbReference type="Rhea" id="RHEA:56560"/>
        <dbReference type="Rhea" id="RHEA-COMP:14606"/>
        <dbReference type="Rhea" id="RHEA-COMP:14607"/>
        <dbReference type="ChEBI" id="CHEBI:15378"/>
        <dbReference type="ChEBI" id="CHEBI:58223"/>
        <dbReference type="ChEBI" id="CHEBI:58885"/>
        <dbReference type="ChEBI" id="CHEBI:140574"/>
        <dbReference type="EC" id="2.4.1.186"/>
    </reaction>
</comment>
<dbReference type="InterPro" id="IPR002495">
    <property type="entry name" value="Glyco_trans_8"/>
</dbReference>
<organism evidence="15 16">
    <name type="scientific">Cryomyces minteri</name>
    <dbReference type="NCBI Taxonomy" id="331657"/>
    <lineage>
        <taxon>Eukaryota</taxon>
        <taxon>Fungi</taxon>
        <taxon>Dikarya</taxon>
        <taxon>Ascomycota</taxon>
        <taxon>Pezizomycotina</taxon>
        <taxon>Dothideomycetes</taxon>
        <taxon>Dothideomycetes incertae sedis</taxon>
        <taxon>Cryomyces</taxon>
    </lineage>
</organism>
<dbReference type="STRING" id="331657.A0A4U0XTE6"/>
<dbReference type="FunFam" id="3.90.550.10:FF:000092">
    <property type="entry name" value="Glycogenin 2"/>
    <property type="match status" value="1"/>
</dbReference>
<dbReference type="AlphaFoldDB" id="A0A4U0XTE6"/>
<keyword evidence="8" id="KW-0464">Manganese</keyword>
<feature type="region of interest" description="Disordered" evidence="14">
    <location>
        <begin position="377"/>
        <end position="472"/>
    </location>
</feature>
<dbReference type="EC" id="2.4.1.186" evidence="10"/>
<evidence type="ECO:0000256" key="5">
    <source>
        <dbReference type="ARBA" id="ARBA00022723"/>
    </source>
</evidence>
<dbReference type="Pfam" id="PF01501">
    <property type="entry name" value="Glyco_transf_8"/>
    <property type="match status" value="1"/>
</dbReference>
<dbReference type="SUPFAM" id="SSF53448">
    <property type="entry name" value="Nucleotide-diphospho-sugar transferases"/>
    <property type="match status" value="1"/>
</dbReference>
<comment type="catalytic activity">
    <reaction evidence="12">
        <text>L-tyrosyl-[glycogenin] + UDP-alpha-D-glucose = alpha-D-glucosyl-L-tyrosyl-[glycogenin] + UDP + H(+)</text>
        <dbReference type="Rhea" id="RHEA:23360"/>
        <dbReference type="Rhea" id="RHEA-COMP:14604"/>
        <dbReference type="Rhea" id="RHEA-COMP:14605"/>
        <dbReference type="ChEBI" id="CHEBI:15378"/>
        <dbReference type="ChEBI" id="CHEBI:46858"/>
        <dbReference type="ChEBI" id="CHEBI:58223"/>
        <dbReference type="ChEBI" id="CHEBI:58885"/>
        <dbReference type="ChEBI" id="CHEBI:140573"/>
        <dbReference type="EC" id="2.4.1.186"/>
    </reaction>
</comment>
<evidence type="ECO:0000256" key="10">
    <source>
        <dbReference type="ARBA" id="ARBA00038934"/>
    </source>
</evidence>
<accession>A0A4U0XTE6</accession>
<keyword evidence="5" id="KW-0479">Metal-binding</keyword>
<comment type="subcellular location">
    <subcellularLocation>
        <location evidence="2">Cytoplasm</location>
    </subcellularLocation>
</comment>
<evidence type="ECO:0000256" key="11">
    <source>
        <dbReference type="ARBA" id="ARBA00050886"/>
    </source>
</evidence>
<evidence type="ECO:0000256" key="4">
    <source>
        <dbReference type="ARBA" id="ARBA00022679"/>
    </source>
</evidence>
<keyword evidence="7" id="KW-0325">Glycoprotein</keyword>
<evidence type="ECO:0000256" key="13">
    <source>
        <dbReference type="ARBA" id="ARBA00057883"/>
    </source>
</evidence>
<evidence type="ECO:0000256" key="1">
    <source>
        <dbReference type="ARBA" id="ARBA00001936"/>
    </source>
</evidence>
<evidence type="ECO:0000256" key="3">
    <source>
        <dbReference type="ARBA" id="ARBA00022490"/>
    </source>
</evidence>
<feature type="region of interest" description="Disordered" evidence="14">
    <location>
        <begin position="656"/>
        <end position="684"/>
    </location>
</feature>
<comment type="caution">
    <text evidence="15">The sequence shown here is derived from an EMBL/GenBank/DDBJ whole genome shotgun (WGS) entry which is preliminary data.</text>
</comment>
<dbReference type="InterPro" id="IPR050587">
    <property type="entry name" value="GNT1/Glycosyltrans_8"/>
</dbReference>
<evidence type="ECO:0000256" key="14">
    <source>
        <dbReference type="SAM" id="MobiDB-lite"/>
    </source>
</evidence>
<feature type="region of interest" description="Disordered" evidence="14">
    <location>
        <begin position="283"/>
        <end position="309"/>
    </location>
</feature>
<feature type="compositionally biased region" description="Basic and acidic residues" evidence="14">
    <location>
        <begin position="384"/>
        <end position="416"/>
    </location>
</feature>
<keyword evidence="16" id="KW-1185">Reference proteome</keyword>
<evidence type="ECO:0000256" key="6">
    <source>
        <dbReference type="ARBA" id="ARBA00023056"/>
    </source>
</evidence>
<dbReference type="InterPro" id="IPR029044">
    <property type="entry name" value="Nucleotide-diphossugar_trans"/>
</dbReference>
<feature type="region of interest" description="Disordered" evidence="14">
    <location>
        <begin position="489"/>
        <end position="573"/>
    </location>
</feature>
<feature type="region of interest" description="Disordered" evidence="14">
    <location>
        <begin position="589"/>
        <end position="616"/>
    </location>
</feature>
<dbReference type="GO" id="GO:0005978">
    <property type="term" value="P:glycogen biosynthetic process"/>
    <property type="evidence" value="ECO:0007669"/>
    <property type="project" value="UniProtKB-KW"/>
</dbReference>
<comment type="similarity">
    <text evidence="9">Belongs to the glycosyltransferase 8 family. Glycogenin subfamily.</text>
</comment>
<keyword evidence="4" id="KW-0808">Transferase</keyword>
<dbReference type="Gene3D" id="3.90.550.10">
    <property type="entry name" value="Spore Coat Polysaccharide Biosynthesis Protein SpsA, Chain A"/>
    <property type="match status" value="1"/>
</dbReference>
<dbReference type="GO" id="GO:0008466">
    <property type="term" value="F:glycogenin glucosyltransferase activity"/>
    <property type="evidence" value="ECO:0007669"/>
    <property type="project" value="UniProtKB-EC"/>
</dbReference>
<evidence type="ECO:0000256" key="7">
    <source>
        <dbReference type="ARBA" id="ARBA00023180"/>
    </source>
</evidence>
<evidence type="ECO:0000256" key="9">
    <source>
        <dbReference type="ARBA" id="ARBA00038162"/>
    </source>
</evidence>
<dbReference type="CDD" id="cd02537">
    <property type="entry name" value="GT8_Glycogenin"/>
    <property type="match status" value="1"/>
</dbReference>
<evidence type="ECO:0000256" key="2">
    <source>
        <dbReference type="ARBA" id="ARBA00004496"/>
    </source>
</evidence>
<gene>
    <name evidence="15" type="ORF">B0A49_00888</name>
</gene>
<feature type="compositionally biased region" description="Polar residues" evidence="14">
    <location>
        <begin position="498"/>
        <end position="516"/>
    </location>
</feature>
<dbReference type="OrthoDB" id="2014201at2759"/>
<protein>
    <recommendedName>
        <fullName evidence="10">glycogenin glucosyltransferase</fullName>
        <ecNumber evidence="10">2.4.1.186</ecNumber>
    </recommendedName>
</protein>
<evidence type="ECO:0000313" key="16">
    <source>
        <dbReference type="Proteomes" id="UP000308768"/>
    </source>
</evidence>
<dbReference type="EMBL" id="NAJN01000040">
    <property type="protein sequence ID" value="TKA80954.1"/>
    <property type="molecule type" value="Genomic_DNA"/>
</dbReference>
<evidence type="ECO:0000256" key="8">
    <source>
        <dbReference type="ARBA" id="ARBA00023211"/>
    </source>
</evidence>
<dbReference type="GO" id="GO:0005737">
    <property type="term" value="C:cytoplasm"/>
    <property type="evidence" value="ECO:0007669"/>
    <property type="project" value="UniProtKB-SubCell"/>
</dbReference>
<feature type="region of interest" description="Disordered" evidence="14">
    <location>
        <begin position="332"/>
        <end position="362"/>
    </location>
</feature>
<sequence length="684" mass="75707">MAVGEDAYVTLVMSDSYLPGAAVLAHSLRDACTKKKLAVMVTLDSLAATTITELKSLYDYVIPVDRMGNPNPSNLYLMGRPDLSFAFTKIALWRQTRFRKVIYVDADVVALRAPDELFDLEANFAAAPDVGWPDAFNSGVMVLTPNMGDYWALQTLAASGDSFDGADQGLLNQYYEHRNWHRISFLYNCTPNASYQYEPAFQHHKSGISMVHFIGKEKPWFQGKHIKGAPSAYNQLRARWWAVYDRHFKAPTTAYISGQYAPASNTVQQQVKGEATSVDYGYSSIQPSQAAPGAQVQEPEQPAPTMEQPLMEPGEAAENIEQGIVQPIPTTQQRRFSAPHAEWDATRTAPPAGSKPEASNFPAQTYTFNEDRELFHAPQSYPEPPKDMWFKVPEEKPKPAEKPKPIFPWEEREQTKPTRVFAEDLPSEPEPTPAQTEASADEDSPAAPSTPTIKVTGEEPWQAWQSGRSRNAWDEVVGIDEYVRALTESHKRKGKVQVLQQSPSTNASVSSPTAGQSRRERRESLILTDFPTAIERPSLPVTPAPRRKQSFWGEERDEAGDLPPAEGVPNQADWDPTEKLEELRRLSLAGTGDLKLPPAKKMPKRELPPSSAPIPLALIDEHPHVPVATAPTGAEKTVAFAEPNFAAATDSAKPIFNETDFNTHSPGPEEVLLSPTEHGSRNYG</sequence>
<reference evidence="15 16" key="1">
    <citation type="submission" date="2017-03" db="EMBL/GenBank/DDBJ databases">
        <title>Genomes of endolithic fungi from Antarctica.</title>
        <authorList>
            <person name="Coleine C."/>
            <person name="Masonjones S."/>
            <person name="Stajich J.E."/>
        </authorList>
    </citation>
    <scope>NUCLEOTIDE SEQUENCE [LARGE SCALE GENOMIC DNA]</scope>
    <source>
        <strain evidence="15 16">CCFEE 5187</strain>
    </source>
</reference>